<feature type="signal peptide" evidence="17">
    <location>
        <begin position="1"/>
        <end position="29"/>
    </location>
</feature>
<dbReference type="PROSITE" id="PS00108">
    <property type="entry name" value="PROTEIN_KINASE_ST"/>
    <property type="match status" value="1"/>
</dbReference>
<evidence type="ECO:0000256" key="6">
    <source>
        <dbReference type="ARBA" id="ARBA00022729"/>
    </source>
</evidence>
<dbReference type="GO" id="GO:0004674">
    <property type="term" value="F:protein serine/threonine kinase activity"/>
    <property type="evidence" value="ECO:0007669"/>
    <property type="project" value="UniProtKB-KW"/>
</dbReference>
<feature type="compositionally biased region" description="Polar residues" evidence="16">
    <location>
        <begin position="619"/>
        <end position="638"/>
    </location>
</feature>
<keyword evidence="6 17" id="KW-0732">Signal</keyword>
<keyword evidence="12" id="KW-0325">Glycoprotein</keyword>
<dbReference type="Pfam" id="PF14380">
    <property type="entry name" value="WAK_assoc"/>
    <property type="match status" value="1"/>
</dbReference>
<dbReference type="CDD" id="cd14066">
    <property type="entry name" value="STKc_IRAK"/>
    <property type="match status" value="1"/>
</dbReference>
<evidence type="ECO:0000256" key="11">
    <source>
        <dbReference type="ARBA" id="ARBA00023136"/>
    </source>
</evidence>
<evidence type="ECO:0000256" key="4">
    <source>
        <dbReference type="ARBA" id="ARBA00022679"/>
    </source>
</evidence>
<evidence type="ECO:0000256" key="3">
    <source>
        <dbReference type="ARBA" id="ARBA00022527"/>
    </source>
</evidence>
<dbReference type="SUPFAM" id="SSF56112">
    <property type="entry name" value="Protein kinase-like (PK-like)"/>
    <property type="match status" value="1"/>
</dbReference>
<dbReference type="SMART" id="SM00220">
    <property type="entry name" value="S_TKc"/>
    <property type="match status" value="1"/>
</dbReference>
<evidence type="ECO:0000256" key="2">
    <source>
        <dbReference type="ARBA" id="ARBA00012513"/>
    </source>
</evidence>
<evidence type="ECO:0000256" key="8">
    <source>
        <dbReference type="ARBA" id="ARBA00022777"/>
    </source>
</evidence>
<organism evidence="19 20">
    <name type="scientific">Ricinus communis</name>
    <name type="common">Castor bean</name>
    <dbReference type="NCBI Taxonomy" id="3988"/>
    <lineage>
        <taxon>Eukaryota</taxon>
        <taxon>Viridiplantae</taxon>
        <taxon>Streptophyta</taxon>
        <taxon>Embryophyta</taxon>
        <taxon>Tracheophyta</taxon>
        <taxon>Spermatophyta</taxon>
        <taxon>Magnoliopsida</taxon>
        <taxon>eudicotyledons</taxon>
        <taxon>Gunneridae</taxon>
        <taxon>Pentapetalae</taxon>
        <taxon>rosids</taxon>
        <taxon>fabids</taxon>
        <taxon>Malpighiales</taxon>
        <taxon>Euphorbiaceae</taxon>
        <taxon>Acalyphoideae</taxon>
        <taxon>Acalypheae</taxon>
        <taxon>Ricinus</taxon>
    </lineage>
</organism>
<evidence type="ECO:0000256" key="16">
    <source>
        <dbReference type="SAM" id="MobiDB-lite"/>
    </source>
</evidence>
<dbReference type="InterPro" id="IPR017441">
    <property type="entry name" value="Protein_kinase_ATP_BS"/>
</dbReference>
<keyword evidence="4 19" id="KW-0808">Transferase</keyword>
<dbReference type="PANTHER" id="PTHR27009">
    <property type="entry name" value="RUST RESISTANCE KINASE LR10-RELATED"/>
    <property type="match status" value="1"/>
</dbReference>
<proteinExistence type="predicted"/>
<dbReference type="InterPro" id="IPR008271">
    <property type="entry name" value="Ser/Thr_kinase_AS"/>
</dbReference>
<dbReference type="eggNOG" id="KOG1187">
    <property type="taxonomic scope" value="Eukaryota"/>
</dbReference>
<dbReference type="InterPro" id="IPR032872">
    <property type="entry name" value="WAK_assoc_C"/>
</dbReference>
<comment type="catalytic activity">
    <reaction evidence="13">
        <text>L-threonyl-[protein] + ATP = O-phospho-L-threonyl-[protein] + ADP + H(+)</text>
        <dbReference type="Rhea" id="RHEA:46608"/>
        <dbReference type="Rhea" id="RHEA-COMP:11060"/>
        <dbReference type="Rhea" id="RHEA-COMP:11605"/>
        <dbReference type="ChEBI" id="CHEBI:15378"/>
        <dbReference type="ChEBI" id="CHEBI:30013"/>
        <dbReference type="ChEBI" id="CHEBI:30616"/>
        <dbReference type="ChEBI" id="CHEBI:61977"/>
        <dbReference type="ChEBI" id="CHEBI:456216"/>
        <dbReference type="EC" id="2.7.11.1"/>
    </reaction>
</comment>
<dbReference type="Pfam" id="PF13947">
    <property type="entry name" value="GUB_WAK_bind"/>
    <property type="match status" value="1"/>
</dbReference>
<dbReference type="FunFam" id="3.30.200.20:FF:000644">
    <property type="entry name" value="Suppressor of npr1-1 constitutive 4"/>
    <property type="match status" value="1"/>
</dbReference>
<dbReference type="STRING" id="3988.B9RSP0"/>
<name>B9RSP0_RICCO</name>
<keyword evidence="7 15" id="KW-0547">Nucleotide-binding</keyword>
<comment type="subcellular location">
    <subcellularLocation>
        <location evidence="1">Membrane</location>
        <topology evidence="1">Single-pass type I membrane protein</topology>
    </subcellularLocation>
</comment>
<evidence type="ECO:0000256" key="7">
    <source>
        <dbReference type="ARBA" id="ARBA00022741"/>
    </source>
</evidence>
<feature type="region of interest" description="Disordered" evidence="16">
    <location>
        <begin position="612"/>
        <end position="638"/>
    </location>
</feature>
<dbReference type="FunCoup" id="B9RSP0">
    <property type="interactions" value="271"/>
</dbReference>
<dbReference type="Proteomes" id="UP000008311">
    <property type="component" value="Unassembled WGS sequence"/>
</dbReference>
<feature type="domain" description="Protein kinase" evidence="18">
    <location>
        <begin position="327"/>
        <end position="606"/>
    </location>
</feature>
<keyword evidence="20" id="KW-1185">Reference proteome</keyword>
<evidence type="ECO:0000256" key="10">
    <source>
        <dbReference type="ARBA" id="ARBA00022989"/>
    </source>
</evidence>
<evidence type="ECO:0000256" key="12">
    <source>
        <dbReference type="ARBA" id="ARBA00023180"/>
    </source>
</evidence>
<evidence type="ECO:0000313" key="20">
    <source>
        <dbReference type="Proteomes" id="UP000008311"/>
    </source>
</evidence>
<dbReference type="EMBL" id="EQ973811">
    <property type="protein sequence ID" value="EEF45657.1"/>
    <property type="molecule type" value="Genomic_DNA"/>
</dbReference>
<dbReference type="PROSITE" id="PS50011">
    <property type="entry name" value="PROTEIN_KINASE_DOM"/>
    <property type="match status" value="1"/>
</dbReference>
<evidence type="ECO:0000256" key="9">
    <source>
        <dbReference type="ARBA" id="ARBA00022840"/>
    </source>
</evidence>
<dbReference type="Pfam" id="PF07714">
    <property type="entry name" value="PK_Tyr_Ser-Thr"/>
    <property type="match status" value="1"/>
</dbReference>
<keyword evidence="10" id="KW-1133">Transmembrane helix</keyword>
<dbReference type="InterPro" id="IPR025287">
    <property type="entry name" value="WAK_GUB"/>
</dbReference>
<evidence type="ECO:0000256" key="15">
    <source>
        <dbReference type="PROSITE-ProRule" id="PRU10141"/>
    </source>
</evidence>
<evidence type="ECO:0000256" key="17">
    <source>
        <dbReference type="SAM" id="SignalP"/>
    </source>
</evidence>
<keyword evidence="5" id="KW-0812">Transmembrane</keyword>
<dbReference type="InterPro" id="IPR001245">
    <property type="entry name" value="Ser-Thr/Tyr_kinase_cat_dom"/>
</dbReference>
<dbReference type="GO" id="GO:0106310">
    <property type="term" value="F:protein serine kinase activity"/>
    <property type="evidence" value="ECO:0007669"/>
    <property type="project" value="RHEA"/>
</dbReference>
<dbReference type="InParanoid" id="B9RSP0"/>
<reference evidence="20" key="1">
    <citation type="journal article" date="2010" name="Nat. Biotechnol.">
        <title>Draft genome sequence of the oilseed species Ricinus communis.</title>
        <authorList>
            <person name="Chan A.P."/>
            <person name="Crabtree J."/>
            <person name="Zhao Q."/>
            <person name="Lorenzi H."/>
            <person name="Orvis J."/>
            <person name="Puiu D."/>
            <person name="Melake-Berhan A."/>
            <person name="Jones K.M."/>
            <person name="Redman J."/>
            <person name="Chen G."/>
            <person name="Cahoon E.B."/>
            <person name="Gedil M."/>
            <person name="Stanke M."/>
            <person name="Haas B.J."/>
            <person name="Wortman J.R."/>
            <person name="Fraser-Liggett C.M."/>
            <person name="Ravel J."/>
            <person name="Rabinowicz P.D."/>
        </authorList>
    </citation>
    <scope>NUCLEOTIDE SEQUENCE [LARGE SCALE GENOMIC DNA]</scope>
    <source>
        <strain evidence="20">cv. Hale</strain>
    </source>
</reference>
<accession>B9RSP0</accession>
<evidence type="ECO:0000256" key="13">
    <source>
        <dbReference type="ARBA" id="ARBA00047899"/>
    </source>
</evidence>
<dbReference type="PROSITE" id="PS00107">
    <property type="entry name" value="PROTEIN_KINASE_ATP"/>
    <property type="match status" value="1"/>
</dbReference>
<protein>
    <recommendedName>
        <fullName evidence="2">non-specific serine/threonine protein kinase</fullName>
        <ecNumber evidence="2">2.7.11.1</ecNumber>
    </recommendedName>
</protein>
<feature type="chain" id="PRO_5002888561" description="non-specific serine/threonine protein kinase" evidence="17">
    <location>
        <begin position="30"/>
        <end position="638"/>
    </location>
</feature>
<dbReference type="Gene3D" id="3.30.200.20">
    <property type="entry name" value="Phosphorylase Kinase, domain 1"/>
    <property type="match status" value="1"/>
</dbReference>
<sequence length="638" mass="71336">MQPHSPQSMSLFFLFIAIILVPDSTPVYAQIDMNCSQKFKCGNIPDIGYPFWGSNRPQYCGHPEFELNCTGQTAVITVEELTYQVLEINSEEKTLKVARTDYIDNICPSNPVSTTLNFNYFSYTSDIQIITLYYGCPQSNPMPTLQDFTNQFSCNDSNGFFVTRNLSNLTAALMTYFRTCDVEVIVPANQSAVQSLENRPNQENLVIALEQGFGLEWRENSTCETCNMSGGQCGSNSTDPSLFACYCTNGPDPFSCGRSQSSGLGAAAAVLTICLGIYYCFTRRVRFLSDTRWKNVKKDEKIENFILNYQSFMPKRYSYSDIQRMTNSFNHKLGQGGFGGVYKGKLLDGRVVAVKVLSKSTGDGEEFINEVASISRTSHINVVTLLGFCYERSKRALIYEYMPNGSLDKFIYDQGSQGVNKHLDWKTLYDITVGIARGLEYLHRGCNTRIVHFDIKPHNILLDKDFCPKVSDFGLAKLCKGKESIITMLGARGTIGYIAPEIFIRNFGGVSYKSDVYSYGMMILEICGGRNKSDVGVSHSGEVYFPECIYKYIESEQVSTLHEKITDEEGEMVRRLTIVGLWCIQTNPSDRPSMTKVVEMLEGSSLESLQIPPKPSLFAPTTPQHYSSTLSSAPVTKG</sequence>
<keyword evidence="9 15" id="KW-0067">ATP-binding</keyword>
<gene>
    <name evidence="19" type="ORF">RCOM_1728300</name>
</gene>
<feature type="binding site" evidence="15">
    <location>
        <position position="355"/>
    </location>
    <ligand>
        <name>ATP</name>
        <dbReference type="ChEBI" id="CHEBI:30616"/>
    </ligand>
</feature>
<dbReference type="EC" id="2.7.11.1" evidence="2"/>
<evidence type="ECO:0000259" key="18">
    <source>
        <dbReference type="PROSITE" id="PS50011"/>
    </source>
</evidence>
<keyword evidence="3" id="KW-0723">Serine/threonine-protein kinase</keyword>
<dbReference type="GO" id="GO:0005524">
    <property type="term" value="F:ATP binding"/>
    <property type="evidence" value="ECO:0007669"/>
    <property type="project" value="UniProtKB-UniRule"/>
</dbReference>
<comment type="catalytic activity">
    <reaction evidence="14">
        <text>L-seryl-[protein] + ATP = O-phospho-L-seryl-[protein] + ADP + H(+)</text>
        <dbReference type="Rhea" id="RHEA:17989"/>
        <dbReference type="Rhea" id="RHEA-COMP:9863"/>
        <dbReference type="Rhea" id="RHEA-COMP:11604"/>
        <dbReference type="ChEBI" id="CHEBI:15378"/>
        <dbReference type="ChEBI" id="CHEBI:29999"/>
        <dbReference type="ChEBI" id="CHEBI:30616"/>
        <dbReference type="ChEBI" id="CHEBI:83421"/>
        <dbReference type="ChEBI" id="CHEBI:456216"/>
        <dbReference type="EC" id="2.7.11.1"/>
    </reaction>
</comment>
<evidence type="ECO:0000256" key="5">
    <source>
        <dbReference type="ARBA" id="ARBA00022692"/>
    </source>
</evidence>
<dbReference type="Gene3D" id="1.10.510.10">
    <property type="entry name" value="Transferase(Phosphotransferase) domain 1"/>
    <property type="match status" value="1"/>
</dbReference>
<evidence type="ECO:0000256" key="1">
    <source>
        <dbReference type="ARBA" id="ARBA00004479"/>
    </source>
</evidence>
<evidence type="ECO:0000256" key="14">
    <source>
        <dbReference type="ARBA" id="ARBA00048679"/>
    </source>
</evidence>
<dbReference type="AlphaFoldDB" id="B9RSP0"/>
<keyword evidence="11" id="KW-0472">Membrane</keyword>
<dbReference type="GO" id="GO:0016020">
    <property type="term" value="C:membrane"/>
    <property type="evidence" value="ECO:0007669"/>
    <property type="project" value="UniProtKB-SubCell"/>
</dbReference>
<evidence type="ECO:0000313" key="19">
    <source>
        <dbReference type="EMBL" id="EEF45657.1"/>
    </source>
</evidence>
<keyword evidence="8 19" id="KW-0418">Kinase</keyword>
<dbReference type="InterPro" id="IPR000719">
    <property type="entry name" value="Prot_kinase_dom"/>
</dbReference>
<dbReference type="GO" id="GO:0030247">
    <property type="term" value="F:polysaccharide binding"/>
    <property type="evidence" value="ECO:0007669"/>
    <property type="project" value="InterPro"/>
</dbReference>
<dbReference type="InterPro" id="IPR011009">
    <property type="entry name" value="Kinase-like_dom_sf"/>
</dbReference>
<dbReference type="FunFam" id="1.10.510.10:FF:000590">
    <property type="entry name" value="PR5-like receptor kinase"/>
    <property type="match status" value="1"/>
</dbReference>
<dbReference type="InterPro" id="IPR045874">
    <property type="entry name" value="LRK10/LRL21-25-like"/>
</dbReference>